<organism evidence="2 3">
    <name type="scientific">Candidatus Methylobacter favarea</name>
    <dbReference type="NCBI Taxonomy" id="2707345"/>
    <lineage>
        <taxon>Bacteria</taxon>
        <taxon>Pseudomonadati</taxon>
        <taxon>Pseudomonadota</taxon>
        <taxon>Gammaproteobacteria</taxon>
        <taxon>Methylococcales</taxon>
        <taxon>Methylococcaceae</taxon>
        <taxon>Methylobacter</taxon>
    </lineage>
</organism>
<dbReference type="AlphaFoldDB" id="A0A8S0WLF3"/>
<proteinExistence type="predicted"/>
<name>A0A8S0WLF3_9GAMM</name>
<protein>
    <submittedName>
        <fullName evidence="2">Uncharacterized protein</fullName>
    </submittedName>
</protein>
<evidence type="ECO:0000256" key="1">
    <source>
        <dbReference type="SAM" id="MobiDB-lite"/>
    </source>
</evidence>
<evidence type="ECO:0000313" key="3">
    <source>
        <dbReference type="Proteomes" id="UP000494216"/>
    </source>
</evidence>
<evidence type="ECO:0000313" key="2">
    <source>
        <dbReference type="EMBL" id="CAA9889010.1"/>
    </source>
</evidence>
<reference evidence="2 3" key="1">
    <citation type="submission" date="2020-02" db="EMBL/GenBank/DDBJ databases">
        <authorList>
            <person name="Hogendoorn C."/>
        </authorList>
    </citation>
    <scope>NUCLEOTIDE SEQUENCE [LARGE SCALE GENOMIC DNA]</scope>
    <source>
        <strain evidence="2">METHB21</strain>
    </source>
</reference>
<dbReference type="RefSeq" id="WP_174624231.1">
    <property type="nucleotide sequence ID" value="NZ_CADCXN010000001.1"/>
</dbReference>
<keyword evidence="3" id="KW-1185">Reference proteome</keyword>
<sequence length="139" mass="14427">MKLLPLCLTFLFSTLAPNRIVALPLPDTHDVKQARFLPTTADQMKNSIIIASLLATKNSSGSASTGTGSGEGLPESAGNSERIGAGTGSSIVKRFHESKRLGVGTGGGYLETGYKTERLGVGTGSKPKPSSKGNSDENY</sequence>
<feature type="region of interest" description="Disordered" evidence="1">
    <location>
        <begin position="101"/>
        <end position="139"/>
    </location>
</feature>
<dbReference type="Proteomes" id="UP000494216">
    <property type="component" value="Unassembled WGS sequence"/>
</dbReference>
<accession>A0A8S0WLF3</accession>
<gene>
    <name evidence="2" type="ORF">METHB2_10040</name>
</gene>
<comment type="caution">
    <text evidence="2">The sequence shown here is derived from an EMBL/GenBank/DDBJ whole genome shotgun (WGS) entry which is preliminary data.</text>
</comment>
<feature type="region of interest" description="Disordered" evidence="1">
    <location>
        <begin position="57"/>
        <end position="89"/>
    </location>
</feature>
<dbReference type="EMBL" id="CADCXN010000001">
    <property type="protein sequence ID" value="CAA9889010.1"/>
    <property type="molecule type" value="Genomic_DNA"/>
</dbReference>
<feature type="compositionally biased region" description="Low complexity" evidence="1">
    <location>
        <begin position="124"/>
        <end position="133"/>
    </location>
</feature>